<evidence type="ECO:0000313" key="1">
    <source>
        <dbReference type="EMBL" id="GMN36074.1"/>
    </source>
</evidence>
<organism evidence="2 3">
    <name type="scientific">Ficus carica</name>
    <name type="common">Common fig</name>
    <dbReference type="NCBI Taxonomy" id="3494"/>
    <lineage>
        <taxon>Eukaryota</taxon>
        <taxon>Viridiplantae</taxon>
        <taxon>Streptophyta</taxon>
        <taxon>Embryophyta</taxon>
        <taxon>Tracheophyta</taxon>
        <taxon>Spermatophyta</taxon>
        <taxon>Magnoliopsida</taxon>
        <taxon>eudicotyledons</taxon>
        <taxon>Gunneridae</taxon>
        <taxon>Pentapetalae</taxon>
        <taxon>rosids</taxon>
        <taxon>fabids</taxon>
        <taxon>Rosales</taxon>
        <taxon>Moraceae</taxon>
        <taxon>Ficeae</taxon>
        <taxon>Ficus</taxon>
    </lineage>
</organism>
<dbReference type="AlphaFoldDB" id="A0AA87ZPG9"/>
<evidence type="ECO:0000313" key="2">
    <source>
        <dbReference type="EMBL" id="GMN36075.1"/>
    </source>
</evidence>
<proteinExistence type="predicted"/>
<evidence type="ECO:0000313" key="3">
    <source>
        <dbReference type="Proteomes" id="UP001187192"/>
    </source>
</evidence>
<gene>
    <name evidence="1" type="ORF">TIFTF001_042355</name>
    <name evidence="2" type="ORF">TIFTF001_042360</name>
</gene>
<comment type="caution">
    <text evidence="2">The sequence shown here is derived from an EMBL/GenBank/DDBJ whole genome shotgun (WGS) entry which is preliminary data.</text>
</comment>
<protein>
    <submittedName>
        <fullName evidence="2">Uncharacterized protein</fullName>
    </submittedName>
</protein>
<dbReference type="Proteomes" id="UP001187192">
    <property type="component" value="Unassembled WGS sequence"/>
</dbReference>
<dbReference type="EMBL" id="BTGU01002262">
    <property type="protein sequence ID" value="GMN36075.1"/>
    <property type="molecule type" value="Genomic_DNA"/>
</dbReference>
<name>A0AA87ZPG9_FICCA</name>
<dbReference type="EMBL" id="BTGU01002261">
    <property type="protein sequence ID" value="GMN36074.1"/>
    <property type="molecule type" value="Genomic_DNA"/>
</dbReference>
<accession>A0AA87ZPG9</accession>
<sequence>MEAVREPRRWRIFAGSGHPFGGEVARRSPPTRISLRWCEIVGSGNNLPRTPAGGRRSSWRWGIEARMAVGAQTAVPLVSFKRRLTSLWVRVRRHHDVVRLH</sequence>
<keyword evidence="3" id="KW-1185">Reference proteome</keyword>
<reference evidence="2" key="1">
    <citation type="submission" date="2023-07" db="EMBL/GenBank/DDBJ databases">
        <title>draft genome sequence of fig (Ficus carica).</title>
        <authorList>
            <person name="Takahashi T."/>
            <person name="Nishimura K."/>
        </authorList>
    </citation>
    <scope>NUCLEOTIDE SEQUENCE</scope>
</reference>